<feature type="transmembrane region" description="Helical" evidence="1">
    <location>
        <begin position="105"/>
        <end position="123"/>
    </location>
</feature>
<reference evidence="2 3" key="1">
    <citation type="submission" date="2020-05" db="EMBL/GenBank/DDBJ databases">
        <title>Descriptions of Corynebacterium xxxx sp. nov., Corynebacterium yyyy sp. nov. and Corynebacterium zzzz sp. nov.</title>
        <authorList>
            <person name="Zhang G."/>
        </authorList>
    </citation>
    <scope>NUCLEOTIDE SEQUENCE [LARGE SCALE GENOMIC DNA]</scope>
    <source>
        <strain evidence="3">zg-913</strain>
    </source>
</reference>
<keyword evidence="3" id="KW-1185">Reference proteome</keyword>
<feature type="transmembrane region" description="Helical" evidence="1">
    <location>
        <begin position="72"/>
        <end position="93"/>
    </location>
</feature>
<feature type="transmembrane region" description="Helical" evidence="1">
    <location>
        <begin position="12"/>
        <end position="34"/>
    </location>
</feature>
<dbReference type="SUPFAM" id="SSF53474">
    <property type="entry name" value="alpha/beta-Hydrolases"/>
    <property type="match status" value="1"/>
</dbReference>
<dbReference type="AlphaFoldDB" id="A0A7V9A263"/>
<keyword evidence="1" id="KW-0812">Transmembrane</keyword>
<dbReference type="PANTHER" id="PTHR48098:SF1">
    <property type="entry name" value="DIACYLGLYCEROL ACYLTRANSFERASE_MYCOLYLTRANSFERASE AG85A"/>
    <property type="match status" value="1"/>
</dbReference>
<dbReference type="EMBL" id="JABFED010000004">
    <property type="protein sequence ID" value="MBA1837562.1"/>
    <property type="molecule type" value="Genomic_DNA"/>
</dbReference>
<dbReference type="InterPro" id="IPR029058">
    <property type="entry name" value="AB_hydrolase_fold"/>
</dbReference>
<gene>
    <name evidence="2" type="ORF">HMA55_06575</name>
</gene>
<dbReference type="Gene3D" id="3.40.50.1820">
    <property type="entry name" value="alpha/beta hydrolase"/>
    <property type="match status" value="1"/>
</dbReference>
<organism evidence="2 3">
    <name type="scientific">Corynebacterium wankanglinii</name>
    <dbReference type="NCBI Taxonomy" id="2735136"/>
    <lineage>
        <taxon>Bacteria</taxon>
        <taxon>Bacillati</taxon>
        <taxon>Actinomycetota</taxon>
        <taxon>Actinomycetes</taxon>
        <taxon>Mycobacteriales</taxon>
        <taxon>Corynebacteriaceae</taxon>
        <taxon>Corynebacterium</taxon>
    </lineage>
</organism>
<dbReference type="GO" id="GO:0016747">
    <property type="term" value="F:acyltransferase activity, transferring groups other than amino-acyl groups"/>
    <property type="evidence" value="ECO:0007669"/>
    <property type="project" value="TreeGrafter"/>
</dbReference>
<accession>A0A7V9A263</accession>
<dbReference type="InterPro" id="IPR050583">
    <property type="entry name" value="Mycobacterial_A85_antigen"/>
</dbReference>
<keyword evidence="1" id="KW-1133">Transmembrane helix</keyword>
<dbReference type="Pfam" id="PF00756">
    <property type="entry name" value="Esterase"/>
    <property type="match status" value="1"/>
</dbReference>
<evidence type="ECO:0000313" key="2">
    <source>
        <dbReference type="EMBL" id="MBA1837562.1"/>
    </source>
</evidence>
<sequence length="421" mass="44399">MIWSLPVVGGPAAIAIAVALAACTAAAVFLLGGIRCGARRILVAVALAAVAVAAAVFGLTVWPKPFPDVVPWFVYAGTGVAVFVALCAVLAWLPLRVLGPRRPWWANLALTLIVAPAVLLGYLCVNLEYQQYPTVGSFKRTPVAVTMTLEQFQQSDQAPTLDGREVGALVTVPAPPMRDAIAYVPPAYWHGATLPVMVLLGGSPGYPMGWFTDGQADETADAYQVEHGGVSPIVVGVDGTGSTTGNPACVDGPQLQMQTYLAEDIPALLKDTFRVNPDQHSWTIGGLSYGGTCSLQVVANAPDAYGTFLDFSGEPEPSVGNHDKTVNELFGGDEEAFRAVNPASVLTRAVGTGRYADIAGRFVSGERDPMATKALPHLNFLARQAGMSTEYSTLPGAHSYQVWRAALRDNFAFAAKRGGLQ</sequence>
<dbReference type="RefSeq" id="WP_181192415.1">
    <property type="nucleotide sequence ID" value="NZ_JABFED010000004.1"/>
</dbReference>
<dbReference type="PANTHER" id="PTHR48098">
    <property type="entry name" value="ENTEROCHELIN ESTERASE-RELATED"/>
    <property type="match status" value="1"/>
</dbReference>
<feature type="transmembrane region" description="Helical" evidence="1">
    <location>
        <begin position="41"/>
        <end position="60"/>
    </location>
</feature>
<evidence type="ECO:0000313" key="3">
    <source>
        <dbReference type="Proteomes" id="UP000577408"/>
    </source>
</evidence>
<dbReference type="Proteomes" id="UP000577408">
    <property type="component" value="Unassembled WGS sequence"/>
</dbReference>
<dbReference type="InterPro" id="IPR000801">
    <property type="entry name" value="Esterase-like"/>
</dbReference>
<keyword evidence="1" id="KW-0472">Membrane</keyword>
<proteinExistence type="predicted"/>
<evidence type="ECO:0000256" key="1">
    <source>
        <dbReference type="SAM" id="Phobius"/>
    </source>
</evidence>
<name>A0A7V9A263_9CORY</name>
<protein>
    <submittedName>
        <fullName evidence="2">Esterase family protein</fullName>
    </submittedName>
</protein>
<comment type="caution">
    <text evidence="2">The sequence shown here is derived from an EMBL/GenBank/DDBJ whole genome shotgun (WGS) entry which is preliminary data.</text>
</comment>